<gene>
    <name evidence="4" type="ORF">Pth03_30410</name>
</gene>
<dbReference type="Pfam" id="PF04434">
    <property type="entry name" value="SWIM"/>
    <property type="match status" value="1"/>
</dbReference>
<dbReference type="EMBL" id="BOOR01000019">
    <property type="protein sequence ID" value="GII54652.1"/>
    <property type="molecule type" value="Genomic_DNA"/>
</dbReference>
<keyword evidence="1" id="KW-0479">Metal-binding</keyword>
<dbReference type="GO" id="GO:0008270">
    <property type="term" value="F:zinc ion binding"/>
    <property type="evidence" value="ECO:0007669"/>
    <property type="project" value="UniProtKB-KW"/>
</dbReference>
<feature type="region of interest" description="Disordered" evidence="2">
    <location>
        <begin position="112"/>
        <end position="154"/>
    </location>
</feature>
<keyword evidence="1" id="KW-0863">Zinc-finger</keyword>
<organism evidence="4 5">
    <name type="scientific">Planotetraspora thailandica</name>
    <dbReference type="NCBI Taxonomy" id="487172"/>
    <lineage>
        <taxon>Bacteria</taxon>
        <taxon>Bacillati</taxon>
        <taxon>Actinomycetota</taxon>
        <taxon>Actinomycetes</taxon>
        <taxon>Streptosporangiales</taxon>
        <taxon>Streptosporangiaceae</taxon>
        <taxon>Planotetraspora</taxon>
    </lineage>
</organism>
<dbReference type="InterPro" id="IPR007527">
    <property type="entry name" value="Znf_SWIM"/>
</dbReference>
<accession>A0A8J3XTS2</accession>
<evidence type="ECO:0000256" key="1">
    <source>
        <dbReference type="PROSITE-ProRule" id="PRU00325"/>
    </source>
</evidence>
<evidence type="ECO:0000313" key="4">
    <source>
        <dbReference type="EMBL" id="GII54652.1"/>
    </source>
</evidence>
<sequence length="452" mass="48393">MRRVIERWSRDQVLALAPDAASQKAAAGAGAPAKWSGTGALPDVVWGECKGSGATPYRACVDLSEPAYKCSCPSRKFPCKHVLGLLLLWATGEVPDGGEPAGWADEWLRQRRERAEKQEEAKATREPRSPNGPADGPGDGPAAGSATSAQRETRVTAGLSELERWLADQIAHGIAGTQQTGLADWAELGRRLVDAQASGVAGAVARLPRLLREEHWPGMLLGEYALIHLLAVAHRRTAELPDPLRDTVRSRVGFPVSRESVLASPRLRDTWDVIGSRDEEQDRLVARRVWLQGRATGRAALVLSFAPIGQVLDASLVTGMTVDAELAFYPGSSPLRALVAETHGTSARTAAAHRACRPPGMRLTRVPALIAGVLAGDPWTDSWPVVIGGVVPARDALLDEEGNGLPLHPEGGVPWRLLAVSGGHPVTVAAEWTPRGLRPLTVWDEEDQAVRL</sequence>
<feature type="domain" description="SWIM-type" evidence="3">
    <location>
        <begin position="57"/>
        <end position="90"/>
    </location>
</feature>
<dbReference type="PROSITE" id="PS50966">
    <property type="entry name" value="ZF_SWIM"/>
    <property type="match status" value="1"/>
</dbReference>
<dbReference type="Proteomes" id="UP000605992">
    <property type="component" value="Unassembled WGS sequence"/>
</dbReference>
<keyword evidence="1" id="KW-0862">Zinc</keyword>
<evidence type="ECO:0000256" key="2">
    <source>
        <dbReference type="SAM" id="MobiDB-lite"/>
    </source>
</evidence>
<keyword evidence="5" id="KW-1185">Reference proteome</keyword>
<name>A0A8J3XTS2_9ACTN</name>
<comment type="caution">
    <text evidence="4">The sequence shown here is derived from an EMBL/GenBank/DDBJ whole genome shotgun (WGS) entry which is preliminary data.</text>
</comment>
<evidence type="ECO:0000259" key="3">
    <source>
        <dbReference type="PROSITE" id="PS50966"/>
    </source>
</evidence>
<feature type="compositionally biased region" description="Basic and acidic residues" evidence="2">
    <location>
        <begin position="112"/>
        <end position="128"/>
    </location>
</feature>
<protein>
    <recommendedName>
        <fullName evidence="3">SWIM-type domain-containing protein</fullName>
    </recommendedName>
</protein>
<evidence type="ECO:0000313" key="5">
    <source>
        <dbReference type="Proteomes" id="UP000605992"/>
    </source>
</evidence>
<proteinExistence type="predicted"/>
<reference evidence="4" key="1">
    <citation type="submission" date="2021-01" db="EMBL/GenBank/DDBJ databases">
        <title>Whole genome shotgun sequence of Planotetraspora thailandica NBRC 104271.</title>
        <authorList>
            <person name="Komaki H."/>
            <person name="Tamura T."/>
        </authorList>
    </citation>
    <scope>NUCLEOTIDE SEQUENCE</scope>
    <source>
        <strain evidence="4">NBRC 104271</strain>
    </source>
</reference>
<dbReference type="AlphaFoldDB" id="A0A8J3XTS2"/>